<dbReference type="Gene3D" id="3.40.50.300">
    <property type="entry name" value="P-loop containing nucleotide triphosphate hydrolases"/>
    <property type="match status" value="1"/>
</dbReference>
<keyword evidence="8" id="KW-1185">Reference proteome</keyword>
<dbReference type="PANTHER" id="PTHR42711:SF17">
    <property type="entry name" value="ABC TRANSPORTER ATP-BINDING PROTEIN"/>
    <property type="match status" value="1"/>
</dbReference>
<dbReference type="PROSITE" id="PS00211">
    <property type="entry name" value="ABC_TRANSPORTER_1"/>
    <property type="match status" value="1"/>
</dbReference>
<keyword evidence="4 7" id="KW-0067">ATP-binding</keyword>
<dbReference type="SMART" id="SM00382">
    <property type="entry name" value="AAA"/>
    <property type="match status" value="1"/>
</dbReference>
<reference evidence="7 8" key="1">
    <citation type="submission" date="2018-08" db="EMBL/GenBank/DDBJ databases">
        <title>Isolation, diversity and antifungal activity of Actinobacteria from cow dung.</title>
        <authorList>
            <person name="Ling L."/>
        </authorList>
    </citation>
    <scope>NUCLEOTIDE SEQUENCE [LARGE SCALE GENOMIC DNA]</scope>
    <source>
        <strain evidence="7 8">NEAU-LLE</strain>
    </source>
</reference>
<protein>
    <submittedName>
        <fullName evidence="7">ABC transporter ATP-binding protein</fullName>
    </submittedName>
</protein>
<dbReference type="GO" id="GO:0005524">
    <property type="term" value="F:ATP binding"/>
    <property type="evidence" value="ECO:0007669"/>
    <property type="project" value="UniProtKB-KW"/>
</dbReference>
<feature type="domain" description="ABC transporter" evidence="6">
    <location>
        <begin position="4"/>
        <end position="227"/>
    </location>
</feature>
<dbReference type="InterPro" id="IPR017871">
    <property type="entry name" value="ABC_transporter-like_CS"/>
</dbReference>
<dbReference type="RefSeq" id="WP_116243197.1">
    <property type="nucleotide sequence ID" value="NZ_QUAB01000047.1"/>
</dbReference>
<name>A0A371NRK1_9MICO</name>
<dbReference type="Proteomes" id="UP000262172">
    <property type="component" value="Unassembled WGS sequence"/>
</dbReference>
<gene>
    <name evidence="7" type="ORF">DY023_15235</name>
</gene>
<evidence type="ECO:0000256" key="2">
    <source>
        <dbReference type="ARBA" id="ARBA00022448"/>
    </source>
</evidence>
<dbReference type="SUPFAM" id="SSF52540">
    <property type="entry name" value="P-loop containing nucleoside triphosphate hydrolases"/>
    <property type="match status" value="1"/>
</dbReference>
<evidence type="ECO:0000313" key="7">
    <source>
        <dbReference type="EMBL" id="REJ04255.1"/>
    </source>
</evidence>
<comment type="caution">
    <text evidence="7">The sequence shown here is derived from an EMBL/GenBank/DDBJ whole genome shotgun (WGS) entry which is preliminary data.</text>
</comment>
<evidence type="ECO:0000313" key="8">
    <source>
        <dbReference type="Proteomes" id="UP000262172"/>
    </source>
</evidence>
<dbReference type="GO" id="GO:0046677">
    <property type="term" value="P:response to antibiotic"/>
    <property type="evidence" value="ECO:0007669"/>
    <property type="project" value="UniProtKB-KW"/>
</dbReference>
<dbReference type="GO" id="GO:0016887">
    <property type="term" value="F:ATP hydrolysis activity"/>
    <property type="evidence" value="ECO:0007669"/>
    <property type="project" value="InterPro"/>
</dbReference>
<dbReference type="InterPro" id="IPR003593">
    <property type="entry name" value="AAA+_ATPase"/>
</dbReference>
<dbReference type="AlphaFoldDB" id="A0A371NRK1"/>
<proteinExistence type="predicted"/>
<evidence type="ECO:0000256" key="3">
    <source>
        <dbReference type="ARBA" id="ARBA00022741"/>
    </source>
</evidence>
<dbReference type="PROSITE" id="PS50893">
    <property type="entry name" value="ABC_TRANSPORTER_2"/>
    <property type="match status" value="1"/>
</dbReference>
<dbReference type="InterPro" id="IPR050763">
    <property type="entry name" value="ABC_transporter_ATP-binding"/>
</dbReference>
<dbReference type="OrthoDB" id="9804819at2"/>
<sequence>MTLASFDRVTHRFGDLTAVDDVTLEIPEGQILGLLGPNGAGKSTLLSLLQGLRRPTSGAVRLFGGDPRVPSSRVRLGSTPQETALPETLRVGEVLDFVGSHFPERVDAGELAEQFGFSDLMKRQTGGLSGGQRRRISVALAFVGAPRLVLLDEPSTGLDVDARRVLWDAIRARHARGATIVVTSHYLEEIEALAERVVVVDHGRIVADDALRGVLGRVARSRVTLRTTDPGGVIALADGAAVATDDGGLTLMVGDSDDFVRRLVSSGLDFSELSVRGATLEEAFLALTREHQEPTQEGSIR</sequence>
<dbReference type="InterPro" id="IPR027417">
    <property type="entry name" value="P-loop_NTPase"/>
</dbReference>
<evidence type="ECO:0000256" key="1">
    <source>
        <dbReference type="ARBA" id="ARBA00004202"/>
    </source>
</evidence>
<dbReference type="CDD" id="cd03230">
    <property type="entry name" value="ABC_DR_subfamily_A"/>
    <property type="match status" value="1"/>
</dbReference>
<comment type="subcellular location">
    <subcellularLocation>
        <location evidence="1">Cell membrane</location>
        <topology evidence="1">Peripheral membrane protein</topology>
    </subcellularLocation>
</comment>
<dbReference type="InterPro" id="IPR003439">
    <property type="entry name" value="ABC_transporter-like_ATP-bd"/>
</dbReference>
<evidence type="ECO:0000259" key="6">
    <source>
        <dbReference type="PROSITE" id="PS50893"/>
    </source>
</evidence>
<keyword evidence="2" id="KW-0813">Transport</keyword>
<dbReference type="Pfam" id="PF00005">
    <property type="entry name" value="ABC_tran"/>
    <property type="match status" value="1"/>
</dbReference>
<evidence type="ECO:0000256" key="4">
    <source>
        <dbReference type="ARBA" id="ARBA00022840"/>
    </source>
</evidence>
<dbReference type="PANTHER" id="PTHR42711">
    <property type="entry name" value="ABC TRANSPORTER ATP-BINDING PROTEIN"/>
    <property type="match status" value="1"/>
</dbReference>
<dbReference type="GO" id="GO:0005886">
    <property type="term" value="C:plasma membrane"/>
    <property type="evidence" value="ECO:0007669"/>
    <property type="project" value="UniProtKB-SubCell"/>
</dbReference>
<keyword evidence="3" id="KW-0547">Nucleotide-binding</keyword>
<dbReference type="EMBL" id="QUAB01000047">
    <property type="protein sequence ID" value="REJ04255.1"/>
    <property type="molecule type" value="Genomic_DNA"/>
</dbReference>
<organism evidence="7 8">
    <name type="scientific">Microbacterium bovistercoris</name>
    <dbReference type="NCBI Taxonomy" id="2293570"/>
    <lineage>
        <taxon>Bacteria</taxon>
        <taxon>Bacillati</taxon>
        <taxon>Actinomycetota</taxon>
        <taxon>Actinomycetes</taxon>
        <taxon>Micrococcales</taxon>
        <taxon>Microbacteriaceae</taxon>
        <taxon>Microbacterium</taxon>
    </lineage>
</organism>
<keyword evidence="5" id="KW-0046">Antibiotic resistance</keyword>
<accession>A0A371NRK1</accession>
<evidence type="ECO:0000256" key="5">
    <source>
        <dbReference type="ARBA" id="ARBA00023251"/>
    </source>
</evidence>